<evidence type="ECO:0000256" key="3">
    <source>
        <dbReference type="ARBA" id="ARBA00023125"/>
    </source>
</evidence>
<dbReference type="RefSeq" id="WP_127086366.1">
    <property type="nucleotide sequence ID" value="NZ_RSCL01000031.1"/>
</dbReference>
<organism evidence="6 7">
    <name type="scientific">Dulcicalothrix desertica PCC 7102</name>
    <dbReference type="NCBI Taxonomy" id="232991"/>
    <lineage>
        <taxon>Bacteria</taxon>
        <taxon>Bacillati</taxon>
        <taxon>Cyanobacteriota</taxon>
        <taxon>Cyanophyceae</taxon>
        <taxon>Nostocales</taxon>
        <taxon>Calotrichaceae</taxon>
        <taxon>Dulcicalothrix</taxon>
    </lineage>
</organism>
<evidence type="ECO:0000256" key="4">
    <source>
        <dbReference type="ARBA" id="ARBA00023163"/>
    </source>
</evidence>
<reference evidence="6" key="2">
    <citation type="journal article" date="2019" name="Genome Biol. Evol.">
        <title>Day and night: Metabolic profiles and evolutionary relationships of six axenic non-marine cyanobacteria.</title>
        <authorList>
            <person name="Will S.E."/>
            <person name="Henke P."/>
            <person name="Boedeker C."/>
            <person name="Huang S."/>
            <person name="Brinkmann H."/>
            <person name="Rohde M."/>
            <person name="Jarek M."/>
            <person name="Friedl T."/>
            <person name="Seufert S."/>
            <person name="Schumacher M."/>
            <person name="Overmann J."/>
            <person name="Neumann-Schaal M."/>
            <person name="Petersen J."/>
        </authorList>
    </citation>
    <scope>NUCLEOTIDE SEQUENCE [LARGE SCALE GENOMIC DNA]</scope>
    <source>
        <strain evidence="6">PCC 7102</strain>
    </source>
</reference>
<dbReference type="AlphaFoldDB" id="A0A433UUU2"/>
<dbReference type="Gene3D" id="3.40.190.10">
    <property type="entry name" value="Periplasmic binding protein-like II"/>
    <property type="match status" value="2"/>
</dbReference>
<keyword evidence="7" id="KW-1185">Reference proteome</keyword>
<dbReference type="InterPro" id="IPR000847">
    <property type="entry name" value="LysR_HTH_N"/>
</dbReference>
<dbReference type="PRINTS" id="PR00039">
    <property type="entry name" value="HTHLYSR"/>
</dbReference>
<reference evidence="6" key="1">
    <citation type="submission" date="2018-12" db="EMBL/GenBank/DDBJ databases">
        <authorList>
            <person name="Will S."/>
            <person name="Neumann-Schaal M."/>
            <person name="Henke P."/>
        </authorList>
    </citation>
    <scope>NUCLEOTIDE SEQUENCE</scope>
    <source>
        <strain evidence="6">PCC 7102</strain>
    </source>
</reference>
<protein>
    <submittedName>
        <fullName evidence="6">LysR family transcriptional regulator</fullName>
    </submittedName>
</protein>
<keyword evidence="4" id="KW-0804">Transcription</keyword>
<comment type="caution">
    <text evidence="6">The sequence shown here is derived from an EMBL/GenBank/DDBJ whole genome shotgun (WGS) entry which is preliminary data.</text>
</comment>
<dbReference type="InterPro" id="IPR036388">
    <property type="entry name" value="WH-like_DNA-bd_sf"/>
</dbReference>
<accession>A0A433UUU2</accession>
<feature type="domain" description="HTH lysR-type" evidence="5">
    <location>
        <begin position="1"/>
        <end position="58"/>
    </location>
</feature>
<dbReference type="GO" id="GO:0032993">
    <property type="term" value="C:protein-DNA complex"/>
    <property type="evidence" value="ECO:0007669"/>
    <property type="project" value="TreeGrafter"/>
</dbReference>
<dbReference type="PANTHER" id="PTHR30346:SF0">
    <property type="entry name" value="HCA OPERON TRANSCRIPTIONAL ACTIVATOR HCAR"/>
    <property type="match status" value="1"/>
</dbReference>
<dbReference type="Gene3D" id="1.10.10.10">
    <property type="entry name" value="Winged helix-like DNA-binding domain superfamily/Winged helix DNA-binding domain"/>
    <property type="match status" value="1"/>
</dbReference>
<keyword evidence="2" id="KW-0805">Transcription regulation</keyword>
<evidence type="ECO:0000256" key="2">
    <source>
        <dbReference type="ARBA" id="ARBA00023015"/>
    </source>
</evidence>
<dbReference type="PANTHER" id="PTHR30346">
    <property type="entry name" value="TRANSCRIPTIONAL DUAL REGULATOR HCAR-RELATED"/>
    <property type="match status" value="1"/>
</dbReference>
<dbReference type="Pfam" id="PF03466">
    <property type="entry name" value="LysR_substrate"/>
    <property type="match status" value="1"/>
</dbReference>
<evidence type="ECO:0000313" key="6">
    <source>
        <dbReference type="EMBL" id="RUS97598.1"/>
    </source>
</evidence>
<dbReference type="EMBL" id="RSCL01000031">
    <property type="protein sequence ID" value="RUS97598.1"/>
    <property type="molecule type" value="Genomic_DNA"/>
</dbReference>
<gene>
    <name evidence="6" type="ORF">DSM106972_083350</name>
</gene>
<dbReference type="PROSITE" id="PS50931">
    <property type="entry name" value="HTH_LYSR"/>
    <property type="match status" value="1"/>
</dbReference>
<dbReference type="Proteomes" id="UP000271624">
    <property type="component" value="Unassembled WGS sequence"/>
</dbReference>
<keyword evidence="3" id="KW-0238">DNA-binding</keyword>
<dbReference type="FunFam" id="1.10.10.10:FF:000001">
    <property type="entry name" value="LysR family transcriptional regulator"/>
    <property type="match status" value="1"/>
</dbReference>
<dbReference type="CDD" id="cd08414">
    <property type="entry name" value="PBP2_LTTR_aromatics_like"/>
    <property type="match status" value="1"/>
</dbReference>
<proteinExistence type="inferred from homology"/>
<dbReference type="OrthoDB" id="9803735at2"/>
<name>A0A433UUU2_9CYAN</name>
<sequence>MELRHLRYFVTVAEELHFGRAAEKLQMAQPPLSYQIRQLEDELGVELFHRTKRSVKLTEVGQLFLEEARQILTQADQAVQIVQRAYEGEVGRLILGFVGSATYSILPDALKAFRKRFPRILLTLHEMTTAETVQALHEKRIHLGFVRPPVNDEELIMESVLKESFIVALPESHFLAQETKVSLKMLADEPFILSPRHLGSGFYDQIITICQKAGFSPQVAQEAVQMQTIVSLVAAELGVAIVPSSMQNIQRVGVIYKDLAEETPQVELAMIWRRHETSAILHKFLDTITVLHDL</sequence>
<dbReference type="Pfam" id="PF00126">
    <property type="entry name" value="HTH_1"/>
    <property type="match status" value="1"/>
</dbReference>
<dbReference type="InterPro" id="IPR036390">
    <property type="entry name" value="WH_DNA-bd_sf"/>
</dbReference>
<dbReference type="SUPFAM" id="SSF46785">
    <property type="entry name" value="Winged helix' DNA-binding domain"/>
    <property type="match status" value="1"/>
</dbReference>
<dbReference type="InterPro" id="IPR005119">
    <property type="entry name" value="LysR_subst-bd"/>
</dbReference>
<dbReference type="SUPFAM" id="SSF53850">
    <property type="entry name" value="Periplasmic binding protein-like II"/>
    <property type="match status" value="1"/>
</dbReference>
<evidence type="ECO:0000259" key="5">
    <source>
        <dbReference type="PROSITE" id="PS50931"/>
    </source>
</evidence>
<dbReference type="GO" id="GO:0003700">
    <property type="term" value="F:DNA-binding transcription factor activity"/>
    <property type="evidence" value="ECO:0007669"/>
    <property type="project" value="InterPro"/>
</dbReference>
<evidence type="ECO:0000256" key="1">
    <source>
        <dbReference type="ARBA" id="ARBA00009437"/>
    </source>
</evidence>
<comment type="similarity">
    <text evidence="1">Belongs to the LysR transcriptional regulatory family.</text>
</comment>
<evidence type="ECO:0000313" key="7">
    <source>
        <dbReference type="Proteomes" id="UP000271624"/>
    </source>
</evidence>
<dbReference type="GO" id="GO:0003677">
    <property type="term" value="F:DNA binding"/>
    <property type="evidence" value="ECO:0007669"/>
    <property type="project" value="UniProtKB-KW"/>
</dbReference>